<dbReference type="PANTHER" id="PTHR33428:SF14">
    <property type="entry name" value="CARBOXYLESTERASE TYPE B DOMAIN-CONTAINING PROTEIN"/>
    <property type="match status" value="1"/>
</dbReference>
<evidence type="ECO:0000259" key="2">
    <source>
        <dbReference type="Pfam" id="PF12740"/>
    </source>
</evidence>
<organism evidence="3 4">
    <name type="scientific">Sphingobacterium corticibacter</name>
    <dbReference type="NCBI Taxonomy" id="2171749"/>
    <lineage>
        <taxon>Bacteria</taxon>
        <taxon>Pseudomonadati</taxon>
        <taxon>Bacteroidota</taxon>
        <taxon>Sphingobacteriia</taxon>
        <taxon>Sphingobacteriales</taxon>
        <taxon>Sphingobacteriaceae</taxon>
        <taxon>Sphingobacterium</taxon>
    </lineage>
</organism>
<dbReference type="PANTHER" id="PTHR33428">
    <property type="entry name" value="CHLOROPHYLLASE-2, CHLOROPLASTIC"/>
    <property type="match status" value="1"/>
</dbReference>
<dbReference type="EMBL" id="QDKG01000001">
    <property type="protein sequence ID" value="PVH26546.1"/>
    <property type="molecule type" value="Genomic_DNA"/>
</dbReference>
<proteinExistence type="predicted"/>
<sequence>MKASKLTLLLLLIFISCNKSEDLNPINSTNDYTKASAISSAFGTANNQYGKPGPYEVATNAVRGDCRQLFGIASKVLAAIKLLDPEIRCSPAFPYGFEQNFSTEVFYPADIQNLEKLPVINFVGGILSNQGHYDALIKLWTSYGFVVINSNNFINTAPTMHIYGAIEAAKLNDNPKSPLYKKIDLSKMLIAGHSAGGGASILLSSLSQKTLNIIDPRIRIIGSFPIQPGPLALGITVKYPTFITTGELDLIVSPLGWPILWQSNLINHVPSWIATARYATHFSPTLDLKRNEFAGISVAWMLYRGQNDSTASRYFLGSDYLLSSDPQFIQGILNPLAVQRNKKADKL</sequence>
<feature type="chain" id="PRO_5015408316" evidence="1">
    <location>
        <begin position="22"/>
        <end position="347"/>
    </location>
</feature>
<keyword evidence="1" id="KW-0732">Signal</keyword>
<protein>
    <submittedName>
        <fullName evidence="3">Adenylate cyclase</fullName>
    </submittedName>
</protein>
<gene>
    <name evidence="3" type="ORF">DC487_02725</name>
</gene>
<dbReference type="RefSeq" id="WP_116774407.1">
    <property type="nucleotide sequence ID" value="NZ_QDKG01000001.1"/>
</dbReference>
<evidence type="ECO:0000256" key="1">
    <source>
        <dbReference type="SAM" id="SignalP"/>
    </source>
</evidence>
<comment type="caution">
    <text evidence="3">The sequence shown here is derived from an EMBL/GenBank/DDBJ whole genome shotgun (WGS) entry which is preliminary data.</text>
</comment>
<dbReference type="SUPFAM" id="SSF53474">
    <property type="entry name" value="alpha/beta-Hydrolases"/>
    <property type="match status" value="1"/>
</dbReference>
<accession>A0A2T8HM86</accession>
<dbReference type="InterPro" id="IPR029058">
    <property type="entry name" value="AB_hydrolase_fold"/>
</dbReference>
<dbReference type="AlphaFoldDB" id="A0A2T8HM86"/>
<dbReference type="InterPro" id="IPR041127">
    <property type="entry name" value="PET_hydrolase/cutinase-like"/>
</dbReference>
<reference evidence="3 4" key="1">
    <citation type="submission" date="2018-04" db="EMBL/GenBank/DDBJ databases">
        <title>Sphingobacterium cortibacter sp. nov.</title>
        <authorList>
            <person name="Li Y."/>
        </authorList>
    </citation>
    <scope>NUCLEOTIDE SEQUENCE [LARGE SCALE GENOMIC DNA]</scope>
    <source>
        <strain evidence="3 4">2c-3</strain>
    </source>
</reference>
<feature type="signal peptide" evidence="1">
    <location>
        <begin position="1"/>
        <end position="21"/>
    </location>
</feature>
<dbReference type="Proteomes" id="UP000245627">
    <property type="component" value="Unassembled WGS sequence"/>
</dbReference>
<dbReference type="PROSITE" id="PS51257">
    <property type="entry name" value="PROKAR_LIPOPROTEIN"/>
    <property type="match status" value="1"/>
</dbReference>
<evidence type="ECO:0000313" key="4">
    <source>
        <dbReference type="Proteomes" id="UP000245627"/>
    </source>
</evidence>
<dbReference type="OrthoDB" id="4369024at2"/>
<evidence type="ECO:0000313" key="3">
    <source>
        <dbReference type="EMBL" id="PVH26546.1"/>
    </source>
</evidence>
<dbReference type="Pfam" id="PF12740">
    <property type="entry name" value="PETase"/>
    <property type="match status" value="1"/>
</dbReference>
<dbReference type="Gene3D" id="3.40.50.1820">
    <property type="entry name" value="alpha/beta hydrolase"/>
    <property type="match status" value="1"/>
</dbReference>
<name>A0A2T8HM86_9SPHI</name>
<feature type="domain" description="PET hydrolase/cutinase-like" evidence="2">
    <location>
        <begin position="103"/>
        <end position="310"/>
    </location>
</feature>
<keyword evidence="4" id="KW-1185">Reference proteome</keyword>